<evidence type="ECO:0000313" key="1">
    <source>
        <dbReference type="EMBL" id="VDO72236.1"/>
    </source>
</evidence>
<gene>
    <name evidence="1" type="ORF">HPBE_LOCUS7430</name>
</gene>
<proteinExistence type="predicted"/>
<protein>
    <submittedName>
        <fullName evidence="3">Hat1_N domain-containing protein</fullName>
    </submittedName>
</protein>
<dbReference type="Proteomes" id="UP000050761">
    <property type="component" value="Unassembled WGS sequence"/>
</dbReference>
<dbReference type="EMBL" id="UZAH01025886">
    <property type="protein sequence ID" value="VDO72236.1"/>
    <property type="molecule type" value="Genomic_DNA"/>
</dbReference>
<dbReference type="AlphaFoldDB" id="A0A183FK14"/>
<reference evidence="1 2" key="1">
    <citation type="submission" date="2018-11" db="EMBL/GenBank/DDBJ databases">
        <authorList>
            <consortium name="Pathogen Informatics"/>
        </authorList>
    </citation>
    <scope>NUCLEOTIDE SEQUENCE [LARGE SCALE GENOMIC DNA]</scope>
</reference>
<dbReference type="WBParaSite" id="HPBE_0000742901-mRNA-1">
    <property type="protein sequence ID" value="HPBE_0000742901-mRNA-1"/>
    <property type="gene ID" value="HPBE_0000742901"/>
</dbReference>
<accession>A0A183FK14</accession>
<sequence>MKRHTNQQYKSRVILSKWSKESIALRIGAEPTANHFASRLFLPDDAAGVDHADDDADDDFGGGSRVGVALLAFHISFASQPPAAAFVEQLTRLVIPLHTVSSAEALAKLLTLLGVTYAAFPSPLSNPDPKRFTYAQWKSSSRKAAACLVCH</sequence>
<evidence type="ECO:0000313" key="3">
    <source>
        <dbReference type="WBParaSite" id="HPBE_0000742901-mRNA-1"/>
    </source>
</evidence>
<organism evidence="2 3">
    <name type="scientific">Heligmosomoides polygyrus</name>
    <name type="common">Parasitic roundworm</name>
    <dbReference type="NCBI Taxonomy" id="6339"/>
    <lineage>
        <taxon>Eukaryota</taxon>
        <taxon>Metazoa</taxon>
        <taxon>Ecdysozoa</taxon>
        <taxon>Nematoda</taxon>
        <taxon>Chromadorea</taxon>
        <taxon>Rhabditida</taxon>
        <taxon>Rhabditina</taxon>
        <taxon>Rhabditomorpha</taxon>
        <taxon>Strongyloidea</taxon>
        <taxon>Heligmosomidae</taxon>
        <taxon>Heligmosomoides</taxon>
    </lineage>
</organism>
<name>A0A183FK14_HELPZ</name>
<accession>A0A3P7XEK9</accession>
<reference evidence="3" key="2">
    <citation type="submission" date="2019-09" db="UniProtKB">
        <authorList>
            <consortium name="WormBaseParasite"/>
        </authorList>
    </citation>
    <scope>IDENTIFICATION</scope>
</reference>
<evidence type="ECO:0000313" key="2">
    <source>
        <dbReference type="Proteomes" id="UP000050761"/>
    </source>
</evidence>
<keyword evidence="2" id="KW-1185">Reference proteome</keyword>